<dbReference type="EMBL" id="CP000360">
    <property type="protein sequence ID" value="ABF41197.1"/>
    <property type="molecule type" value="Genomic_DNA"/>
</dbReference>
<evidence type="ECO:0000313" key="2">
    <source>
        <dbReference type="EMBL" id="ABF41197.1"/>
    </source>
</evidence>
<dbReference type="AlphaFoldDB" id="Q1IPK3"/>
<proteinExistence type="predicted"/>
<feature type="signal peptide" evidence="1">
    <location>
        <begin position="1"/>
        <end position="21"/>
    </location>
</feature>
<feature type="chain" id="PRO_5004191544" description="Carboxypeptidase regulatory-like domain-containing protein" evidence="1">
    <location>
        <begin position="22"/>
        <end position="335"/>
    </location>
</feature>
<dbReference type="Gene3D" id="2.60.40.10">
    <property type="entry name" value="Immunoglobulins"/>
    <property type="match status" value="1"/>
</dbReference>
<evidence type="ECO:0008006" key="4">
    <source>
        <dbReference type="Google" id="ProtNLM"/>
    </source>
</evidence>
<organism evidence="2 3">
    <name type="scientific">Koribacter versatilis (strain Ellin345)</name>
    <dbReference type="NCBI Taxonomy" id="204669"/>
    <lineage>
        <taxon>Bacteria</taxon>
        <taxon>Pseudomonadati</taxon>
        <taxon>Acidobacteriota</taxon>
        <taxon>Terriglobia</taxon>
        <taxon>Terriglobales</taxon>
        <taxon>Candidatus Korobacteraceae</taxon>
        <taxon>Candidatus Korobacter</taxon>
    </lineage>
</organism>
<dbReference type="SUPFAM" id="SSF117074">
    <property type="entry name" value="Hypothetical protein PA1324"/>
    <property type="match status" value="1"/>
</dbReference>
<evidence type="ECO:0000313" key="3">
    <source>
        <dbReference type="Proteomes" id="UP000002432"/>
    </source>
</evidence>
<name>Q1IPK3_KORVE</name>
<dbReference type="EnsemblBacteria" id="ABF41197">
    <property type="protein sequence ID" value="ABF41197"/>
    <property type="gene ID" value="Acid345_2196"/>
</dbReference>
<dbReference type="InterPro" id="IPR013783">
    <property type="entry name" value="Ig-like_fold"/>
</dbReference>
<sequence length="335" mass="36529">MKRWCSALVAGILAVSSAVFADTCGEASNSTVNLARNFRLTVTDATRATRQGIKVSLGSVDRYDTMHPVATGTTDSNGVLNFVKVVAGDYTLQMIDATTERQRRKVHVAVTGDAAYEFSWPFVNWMQLRAASGLLHYYAEPMRHWNIALLQFPDAVEISNTDTDNQGRFDLPALSAGRYWLEVAENNTQTGIKRPVGRIPINVTLDEKLPALDSIFITTSSCGLNYDQFCTLPPEKLTGSCLQIVNSKGTAIAATANLISLVGSSTTKFSTDKDGYFKLPAFVGDYDLTIYAKDYTPVRQRIHLSPTDSTCNTAIVIPMYPFGSSCKAPLPGKGN</sequence>
<dbReference type="STRING" id="204669.Acid345_2196"/>
<dbReference type="HOGENOM" id="CLU_828418_0_0_0"/>
<keyword evidence="1" id="KW-0732">Signal</keyword>
<dbReference type="RefSeq" id="WP_011522998.1">
    <property type="nucleotide sequence ID" value="NC_008009.1"/>
</dbReference>
<accession>Q1IPK3</accession>
<evidence type="ECO:0000256" key="1">
    <source>
        <dbReference type="SAM" id="SignalP"/>
    </source>
</evidence>
<dbReference type="Proteomes" id="UP000002432">
    <property type="component" value="Chromosome"/>
</dbReference>
<keyword evidence="3" id="KW-1185">Reference proteome</keyword>
<protein>
    <recommendedName>
        <fullName evidence="4">Carboxypeptidase regulatory-like domain-containing protein</fullName>
    </recommendedName>
</protein>
<dbReference type="InterPro" id="IPR008969">
    <property type="entry name" value="CarboxyPept-like_regulatory"/>
</dbReference>
<dbReference type="KEGG" id="aba:Acid345_2196"/>
<gene>
    <name evidence="2" type="ordered locus">Acid345_2196</name>
</gene>
<dbReference type="SUPFAM" id="SSF49464">
    <property type="entry name" value="Carboxypeptidase regulatory domain-like"/>
    <property type="match status" value="1"/>
</dbReference>
<reference evidence="2 3" key="1">
    <citation type="journal article" date="2009" name="Appl. Environ. Microbiol.">
        <title>Three genomes from the phylum Acidobacteria provide insight into the lifestyles of these microorganisms in soils.</title>
        <authorList>
            <person name="Ward N.L."/>
            <person name="Challacombe J.F."/>
            <person name="Janssen P.H."/>
            <person name="Henrissat B."/>
            <person name="Coutinho P.M."/>
            <person name="Wu M."/>
            <person name="Xie G."/>
            <person name="Haft D.H."/>
            <person name="Sait M."/>
            <person name="Badger J."/>
            <person name="Barabote R.D."/>
            <person name="Bradley B."/>
            <person name="Brettin T.S."/>
            <person name="Brinkac L.M."/>
            <person name="Bruce D."/>
            <person name="Creasy T."/>
            <person name="Daugherty S.C."/>
            <person name="Davidsen T.M."/>
            <person name="DeBoy R.T."/>
            <person name="Detter J.C."/>
            <person name="Dodson R.J."/>
            <person name="Durkin A.S."/>
            <person name="Ganapathy A."/>
            <person name="Gwinn-Giglio M."/>
            <person name="Han C.S."/>
            <person name="Khouri H."/>
            <person name="Kiss H."/>
            <person name="Kothari S.P."/>
            <person name="Madupu R."/>
            <person name="Nelson K.E."/>
            <person name="Nelson W.C."/>
            <person name="Paulsen I."/>
            <person name="Penn K."/>
            <person name="Ren Q."/>
            <person name="Rosovitz M.J."/>
            <person name="Selengut J.D."/>
            <person name="Shrivastava S."/>
            <person name="Sullivan S.A."/>
            <person name="Tapia R."/>
            <person name="Thompson L.S."/>
            <person name="Watkins K.L."/>
            <person name="Yang Q."/>
            <person name="Yu C."/>
            <person name="Zafar N."/>
            <person name="Zhou L."/>
            <person name="Kuske C.R."/>
        </authorList>
    </citation>
    <scope>NUCLEOTIDE SEQUENCE [LARGE SCALE GENOMIC DNA]</scope>
    <source>
        <strain evidence="2 3">Ellin345</strain>
    </source>
</reference>